<organism evidence="2 3">
    <name type="scientific">Symmachiella dynata</name>
    <dbReference type="NCBI Taxonomy" id="2527995"/>
    <lineage>
        <taxon>Bacteria</taxon>
        <taxon>Pseudomonadati</taxon>
        <taxon>Planctomycetota</taxon>
        <taxon>Planctomycetia</taxon>
        <taxon>Planctomycetales</taxon>
        <taxon>Planctomycetaceae</taxon>
        <taxon>Symmachiella</taxon>
    </lineage>
</organism>
<protein>
    <submittedName>
        <fullName evidence="2">Uncharacterized protein</fullName>
    </submittedName>
</protein>
<dbReference type="RefSeq" id="WP_145376148.1">
    <property type="nucleotide sequence ID" value="NZ_CP036276.1"/>
</dbReference>
<dbReference type="KEGG" id="sdyn:Mal52_23400"/>
<dbReference type="AlphaFoldDB" id="A0A517ZN12"/>
<sequence>MPIVHDTFRDLLGLVGLALKTFAWAALLTAVGYGLLMALFAYYMADDGSILPGIIAVVLSLVVTTVFAVFVAVRLTIARTFYQAVKQFGIGRKVFNSLFDIMLGITDENPAGSSAMTQALHGVSRDELKSRLTAAGEQLLRSERIESALPSLVRWLMRKIQAAIIWTVVKVVIIQAALISDGPEIDLIEIRDKLTNVIDDQIVGLIYRNAPRTIMSIGAAVTLGIWLMASGIHNVATWWATADFSVTVP</sequence>
<evidence type="ECO:0000256" key="1">
    <source>
        <dbReference type="SAM" id="Phobius"/>
    </source>
</evidence>
<dbReference type="Proteomes" id="UP000319383">
    <property type="component" value="Chromosome"/>
</dbReference>
<feature type="transmembrane region" description="Helical" evidence="1">
    <location>
        <begin position="217"/>
        <end position="240"/>
    </location>
</feature>
<keyword evidence="1" id="KW-0472">Membrane</keyword>
<gene>
    <name evidence="2" type="ORF">Mal52_23400</name>
</gene>
<feature type="transmembrane region" description="Helical" evidence="1">
    <location>
        <begin position="21"/>
        <end position="44"/>
    </location>
</feature>
<dbReference type="EMBL" id="CP036276">
    <property type="protein sequence ID" value="QDU43863.1"/>
    <property type="molecule type" value="Genomic_DNA"/>
</dbReference>
<accession>A0A517ZN12</accession>
<keyword evidence="3" id="KW-1185">Reference proteome</keyword>
<evidence type="ECO:0000313" key="2">
    <source>
        <dbReference type="EMBL" id="QDU43863.1"/>
    </source>
</evidence>
<feature type="transmembrane region" description="Helical" evidence="1">
    <location>
        <begin position="50"/>
        <end position="73"/>
    </location>
</feature>
<evidence type="ECO:0000313" key="3">
    <source>
        <dbReference type="Proteomes" id="UP000319383"/>
    </source>
</evidence>
<proteinExistence type="predicted"/>
<keyword evidence="1" id="KW-0812">Transmembrane</keyword>
<name>A0A517ZN12_9PLAN</name>
<keyword evidence="1" id="KW-1133">Transmembrane helix</keyword>
<reference evidence="2 3" key="1">
    <citation type="submission" date="2019-02" db="EMBL/GenBank/DDBJ databases">
        <title>Deep-cultivation of Planctomycetes and their phenomic and genomic characterization uncovers novel biology.</title>
        <authorList>
            <person name="Wiegand S."/>
            <person name="Jogler M."/>
            <person name="Boedeker C."/>
            <person name="Pinto D."/>
            <person name="Vollmers J."/>
            <person name="Rivas-Marin E."/>
            <person name="Kohn T."/>
            <person name="Peeters S.H."/>
            <person name="Heuer A."/>
            <person name="Rast P."/>
            <person name="Oberbeckmann S."/>
            <person name="Bunk B."/>
            <person name="Jeske O."/>
            <person name="Meyerdierks A."/>
            <person name="Storesund J.E."/>
            <person name="Kallscheuer N."/>
            <person name="Luecker S."/>
            <person name="Lage O.M."/>
            <person name="Pohl T."/>
            <person name="Merkel B.J."/>
            <person name="Hornburger P."/>
            <person name="Mueller R.-W."/>
            <person name="Bruemmer F."/>
            <person name="Labrenz M."/>
            <person name="Spormann A.M."/>
            <person name="Op den Camp H."/>
            <person name="Overmann J."/>
            <person name="Amann R."/>
            <person name="Jetten M.S.M."/>
            <person name="Mascher T."/>
            <person name="Medema M.H."/>
            <person name="Devos D.P."/>
            <person name="Kaster A.-K."/>
            <person name="Ovreas L."/>
            <person name="Rohde M."/>
            <person name="Galperin M.Y."/>
            <person name="Jogler C."/>
        </authorList>
    </citation>
    <scope>NUCLEOTIDE SEQUENCE [LARGE SCALE GENOMIC DNA]</scope>
    <source>
        <strain evidence="2 3">Mal52</strain>
    </source>
</reference>